<dbReference type="OrthoDB" id="3832at10239"/>
<evidence type="ECO:0000256" key="4">
    <source>
        <dbReference type="SAM" id="MobiDB-lite"/>
    </source>
</evidence>
<dbReference type="InterPro" id="IPR029063">
    <property type="entry name" value="SAM-dependent_MTases_sf"/>
</dbReference>
<dbReference type="REBASE" id="62064">
    <property type="entry name" value="M.SphSKS1ORF205P"/>
</dbReference>
<dbReference type="GO" id="GO:0008170">
    <property type="term" value="F:N-methyltransferase activity"/>
    <property type="evidence" value="ECO:0007669"/>
    <property type="project" value="InterPro"/>
</dbReference>
<evidence type="ECO:0000256" key="1">
    <source>
        <dbReference type="ARBA" id="ARBA00006594"/>
    </source>
</evidence>
<dbReference type="InterPro" id="IPR001091">
    <property type="entry name" value="RM_Methyltransferase"/>
</dbReference>
<evidence type="ECO:0000313" key="6">
    <source>
        <dbReference type="EMBL" id="AGH31711.1"/>
    </source>
</evidence>
<keyword evidence="7" id="KW-1185">Reference proteome</keyword>
<proteinExistence type="inferred from homology"/>
<accession>M4QPL0</accession>
<keyword evidence="3" id="KW-0808">Transferase</keyword>
<feature type="region of interest" description="Disordered" evidence="4">
    <location>
        <begin position="178"/>
        <end position="197"/>
    </location>
</feature>
<dbReference type="SUPFAM" id="SSF53335">
    <property type="entry name" value="S-adenosyl-L-methionine-dependent methyltransferases"/>
    <property type="match status" value="1"/>
</dbReference>
<dbReference type="GO" id="GO:0003677">
    <property type="term" value="F:DNA binding"/>
    <property type="evidence" value="ECO:0007669"/>
    <property type="project" value="InterPro"/>
</dbReference>
<dbReference type="PROSITE" id="PS00092">
    <property type="entry name" value="N6_MTASE"/>
    <property type="match status" value="1"/>
</dbReference>
<dbReference type="GO" id="GO:0032259">
    <property type="term" value="P:methylation"/>
    <property type="evidence" value="ECO:0007669"/>
    <property type="project" value="UniProtKB-KW"/>
</dbReference>
<dbReference type="PANTHER" id="PTHR13370">
    <property type="entry name" value="RNA METHYLASE-RELATED"/>
    <property type="match status" value="1"/>
</dbReference>
<keyword evidence="2 6" id="KW-0489">Methyltransferase</keyword>
<organism evidence="6 7">
    <name type="scientific">Synechococcus phage S-SKS1</name>
    <dbReference type="NCBI Taxonomy" id="754042"/>
    <lineage>
        <taxon>Viruses</taxon>
        <taxon>Duplodnaviria</taxon>
        <taxon>Heunggongvirae</taxon>
        <taxon>Uroviricota</taxon>
        <taxon>Caudoviricetes</taxon>
        <taxon>Llyrvirus</taxon>
        <taxon>Llyrvirus SSKS1</taxon>
    </lineage>
</organism>
<gene>
    <name evidence="6" type="ORF">SWZG_00205</name>
</gene>
<dbReference type="PRINTS" id="PR00508">
    <property type="entry name" value="S21N4MTFRASE"/>
</dbReference>
<dbReference type="PANTHER" id="PTHR13370:SF3">
    <property type="entry name" value="TRNA (GUANINE(10)-N2)-METHYLTRANSFERASE HOMOLOG"/>
    <property type="match status" value="1"/>
</dbReference>
<feature type="domain" description="DNA methylase N-4/N-6" evidence="5">
    <location>
        <begin position="22"/>
        <end position="286"/>
    </location>
</feature>
<dbReference type="Proteomes" id="UP000201252">
    <property type="component" value="Segment"/>
</dbReference>
<dbReference type="InterPro" id="IPR002941">
    <property type="entry name" value="DNA_methylase_N4/N6"/>
</dbReference>
<dbReference type="GO" id="GO:0009007">
    <property type="term" value="F:site-specific DNA-methyltransferase (adenine-specific) activity"/>
    <property type="evidence" value="ECO:0007669"/>
    <property type="project" value="TreeGrafter"/>
</dbReference>
<dbReference type="EMBL" id="HQ633071">
    <property type="protein sequence ID" value="AGH31711.1"/>
    <property type="molecule type" value="Genomic_DNA"/>
</dbReference>
<dbReference type="Gene3D" id="3.40.50.150">
    <property type="entry name" value="Vaccinia Virus protein VP39"/>
    <property type="match status" value="1"/>
</dbReference>
<evidence type="ECO:0000313" key="7">
    <source>
        <dbReference type="Proteomes" id="UP000201252"/>
    </source>
</evidence>
<dbReference type="RefSeq" id="YP_007674563.1">
    <property type="nucleotide sequence ID" value="NC_020851.1"/>
</dbReference>
<sequence length="307" mass="34760">MYSIITGNCKEVLSTYGENYFHSCITDPPYGMGMDHWDHSVPDVDIWREVYRTLRPGAFCLAFCSPELYHRLACNVEDAGFVIKDQIMWMTTTKMAKYNRLKPAHEPIVVGQKPYEGSLKENHEKWGCGLIDIENSRVPWDGKPPTGWIKGGEKRRVFGGIQNKACNIETKEEYWIDPSTNEPIPKETTGGNAAGRYPMNIIGEVQPSEQKYFYAPRATKKEKGENNDHPTVKPVSLMEYLIKIYSPANSIVLDPFCGSGTTGVSAIRQYRNFVGIDLSEHYTEIARGRMTDEELSQNPLESALYAL</sequence>
<dbReference type="GeneID" id="15011116"/>
<evidence type="ECO:0000256" key="2">
    <source>
        <dbReference type="ARBA" id="ARBA00022603"/>
    </source>
</evidence>
<comment type="similarity">
    <text evidence="1">Belongs to the N(4)/N(6)-methyltransferase family.</text>
</comment>
<reference evidence="6 7" key="1">
    <citation type="submission" date="2010-10" db="EMBL/GenBank/DDBJ databases">
        <title>The Genome Sequence of Synechococcus phage S-SKS1.</title>
        <authorList>
            <consortium name="The Broad Institute Genome Sequencing Platform"/>
            <person name="Henn M.R."/>
            <person name="Clokie M."/>
            <person name="Levin J."/>
            <person name="Malboeuf C."/>
            <person name="Casali M."/>
            <person name="Russ C."/>
            <person name="Lennon N."/>
            <person name="Chapman S.B."/>
            <person name="Erlich R."/>
            <person name="Young S.K."/>
            <person name="Yandava C."/>
            <person name="Zeng Q."/>
            <person name="Alvarado L."/>
            <person name="Anderson S."/>
            <person name="Berlin A."/>
            <person name="Chen Z."/>
            <person name="Freedman E."/>
            <person name="Gellesch M."/>
            <person name="Goldberg J."/>
            <person name="Green L."/>
            <person name="Griggs A."/>
            <person name="Gujja S."/>
            <person name="Heilman E.R."/>
            <person name="Heiman D."/>
            <person name="Hollinger A."/>
            <person name="Howarth C."/>
            <person name="Larson L."/>
            <person name="Mehta T."/>
            <person name="Pearson M."/>
            <person name="Roberts A."/>
            <person name="Ryan E."/>
            <person name="Saif S."/>
            <person name="Shea T."/>
            <person name="Shenoy N."/>
            <person name="Sisk P."/>
            <person name="Stolte C."/>
            <person name="Sykes S."/>
            <person name="White J."/>
            <person name="Haas B."/>
            <person name="Nusbaum C."/>
            <person name="Birren B."/>
        </authorList>
    </citation>
    <scope>NUCLEOTIDE SEQUENCE [LARGE SCALE GENOMIC DNA]</scope>
</reference>
<dbReference type="Pfam" id="PF01555">
    <property type="entry name" value="N6_N4_Mtase"/>
    <property type="match status" value="1"/>
</dbReference>
<dbReference type="KEGG" id="vg:15011116"/>
<evidence type="ECO:0000256" key="3">
    <source>
        <dbReference type="ARBA" id="ARBA00022679"/>
    </source>
</evidence>
<dbReference type="InterPro" id="IPR002052">
    <property type="entry name" value="DNA_methylase_N6_adenine_CS"/>
</dbReference>
<evidence type="ECO:0000259" key="5">
    <source>
        <dbReference type="Pfam" id="PF01555"/>
    </source>
</evidence>
<protein>
    <submittedName>
        <fullName evidence="6">DNA methylase</fullName>
    </submittedName>
</protein>
<name>M4QPL0_9CAUD</name>